<evidence type="ECO:0000313" key="12">
    <source>
        <dbReference type="Proteomes" id="UP000009022"/>
    </source>
</evidence>
<dbReference type="GeneID" id="6749664"/>
<comment type="caution">
    <text evidence="9">Lacks conserved residue(s) required for the propagation of feature annotation.</text>
</comment>
<evidence type="ECO:0000259" key="10">
    <source>
        <dbReference type="PROSITE" id="PS50026"/>
    </source>
</evidence>
<dbReference type="PROSITE" id="PS50026">
    <property type="entry name" value="EGF_3"/>
    <property type="match status" value="3"/>
</dbReference>
<dbReference type="PROSITE" id="PS00010">
    <property type="entry name" value="ASX_HYDROXYL"/>
    <property type="match status" value="2"/>
</dbReference>
<dbReference type="PROSITE" id="PS00022">
    <property type="entry name" value="EGF_1"/>
    <property type="match status" value="1"/>
</dbReference>
<dbReference type="OMA" id="VPCICSA"/>
<evidence type="ECO:0000256" key="4">
    <source>
        <dbReference type="ARBA" id="ARBA00022729"/>
    </source>
</evidence>
<dbReference type="KEGG" id="tad:TRIADDRAFT_19226"/>
<dbReference type="Pfam" id="PF12947">
    <property type="entry name" value="EGF_3"/>
    <property type="match status" value="1"/>
</dbReference>
<evidence type="ECO:0000256" key="6">
    <source>
        <dbReference type="ARBA" id="ARBA00022837"/>
    </source>
</evidence>
<dbReference type="OrthoDB" id="10066810at2759"/>
<dbReference type="STRING" id="10228.B3RIT6"/>
<accession>B3RIT6</accession>
<comment type="subcellular location">
    <subcellularLocation>
        <location evidence="1">Secreted</location>
    </subcellularLocation>
</comment>
<dbReference type="Proteomes" id="UP000009022">
    <property type="component" value="Unassembled WGS sequence"/>
</dbReference>
<protein>
    <recommendedName>
        <fullName evidence="10">EGF-like domain-containing protein</fullName>
    </recommendedName>
</protein>
<dbReference type="InterPro" id="IPR001881">
    <property type="entry name" value="EGF-like_Ca-bd_dom"/>
</dbReference>
<evidence type="ECO:0000256" key="2">
    <source>
        <dbReference type="ARBA" id="ARBA00022525"/>
    </source>
</evidence>
<dbReference type="Gene3D" id="2.10.25.10">
    <property type="entry name" value="Laminin"/>
    <property type="match status" value="3"/>
</dbReference>
<feature type="domain" description="EGF-like" evidence="10">
    <location>
        <begin position="114"/>
        <end position="155"/>
    </location>
</feature>
<dbReference type="PANTHER" id="PTHR24039">
    <property type="entry name" value="FIBRILLIN-RELATED"/>
    <property type="match status" value="1"/>
</dbReference>
<dbReference type="EMBL" id="DS985241">
    <property type="protein sequence ID" value="EDV29248.1"/>
    <property type="molecule type" value="Genomic_DNA"/>
</dbReference>
<dbReference type="FunFam" id="2.10.25.10:FF:000010">
    <property type="entry name" value="Pro-epidermal growth factor"/>
    <property type="match status" value="1"/>
</dbReference>
<sequence>SGETVEDGSVSQVPCICSAGWNGDHCTVDFDSCANFPCYENVTCTDNVAPLTGYTCGSCPQGYTGDGILCSDFDECASSATNNCQQVCVNTVGGYTCDCQSGYQLNSDGRTCTDINECQKSASPCHQNSNCINTAGSYRCQCKNGYIGDGKLNCTCKNSIATAFSYQKALFNSVIIKGDEYGFLFSRSNG</sequence>
<keyword evidence="3 9" id="KW-0245">EGF-like domain</keyword>
<evidence type="ECO:0000256" key="3">
    <source>
        <dbReference type="ARBA" id="ARBA00022536"/>
    </source>
</evidence>
<dbReference type="InterPro" id="IPR000152">
    <property type="entry name" value="EGF-type_Asp/Asn_hydroxyl_site"/>
</dbReference>
<reference evidence="11 12" key="1">
    <citation type="journal article" date="2008" name="Nature">
        <title>The Trichoplax genome and the nature of placozoans.</title>
        <authorList>
            <person name="Srivastava M."/>
            <person name="Begovic E."/>
            <person name="Chapman J."/>
            <person name="Putnam N.H."/>
            <person name="Hellsten U."/>
            <person name="Kawashima T."/>
            <person name="Kuo A."/>
            <person name="Mitros T."/>
            <person name="Salamov A."/>
            <person name="Carpenter M.L."/>
            <person name="Signorovitch A.Y."/>
            <person name="Moreno M.A."/>
            <person name="Kamm K."/>
            <person name="Grimwood J."/>
            <person name="Schmutz J."/>
            <person name="Shapiro H."/>
            <person name="Grigoriev I.V."/>
            <person name="Buss L.W."/>
            <person name="Schierwater B."/>
            <person name="Dellaporta S.L."/>
            <person name="Rokhsar D.S."/>
        </authorList>
    </citation>
    <scope>NUCLEOTIDE SEQUENCE [LARGE SCALE GENOMIC DNA]</scope>
    <source>
        <strain evidence="11 12">Grell-BS-1999</strain>
    </source>
</reference>
<dbReference type="InterPro" id="IPR018097">
    <property type="entry name" value="EGF_Ca-bd_CS"/>
</dbReference>
<feature type="non-terminal residue" evidence="11">
    <location>
        <position position="1"/>
    </location>
</feature>
<dbReference type="GO" id="GO:0005509">
    <property type="term" value="F:calcium ion binding"/>
    <property type="evidence" value="ECO:0007669"/>
    <property type="project" value="InterPro"/>
</dbReference>
<feature type="domain" description="EGF-like" evidence="10">
    <location>
        <begin position="72"/>
        <end position="113"/>
    </location>
</feature>
<dbReference type="PhylomeDB" id="B3RIT6"/>
<dbReference type="SMART" id="SM00181">
    <property type="entry name" value="EGF"/>
    <property type="match status" value="3"/>
</dbReference>
<dbReference type="CDD" id="cd00054">
    <property type="entry name" value="EGF_CA"/>
    <property type="match status" value="1"/>
</dbReference>
<dbReference type="FunFam" id="2.10.25.10:FF:000027">
    <property type="entry name" value="Thrombospondin 3"/>
    <property type="match status" value="1"/>
</dbReference>
<evidence type="ECO:0000256" key="8">
    <source>
        <dbReference type="ARBA" id="ARBA00023180"/>
    </source>
</evidence>
<dbReference type="GO" id="GO:0005576">
    <property type="term" value="C:extracellular region"/>
    <property type="evidence" value="ECO:0007669"/>
    <property type="project" value="UniProtKB-SubCell"/>
</dbReference>
<dbReference type="InParanoid" id="B3RIT6"/>
<dbReference type="PROSITE" id="PS01186">
    <property type="entry name" value="EGF_2"/>
    <property type="match status" value="3"/>
</dbReference>
<dbReference type="InterPro" id="IPR024731">
    <property type="entry name" value="NELL2-like_EGF"/>
</dbReference>
<dbReference type="PANTHER" id="PTHR24039:SF58">
    <property type="entry name" value="EGF-LIKE DOMAIN-CONTAINING PROTEIN"/>
    <property type="match status" value="1"/>
</dbReference>
<dbReference type="GO" id="GO:0071944">
    <property type="term" value="C:cell periphery"/>
    <property type="evidence" value="ECO:0007669"/>
    <property type="project" value="UniProtKB-ARBA"/>
</dbReference>
<dbReference type="AlphaFoldDB" id="B3RIT6"/>
<keyword evidence="7" id="KW-1015">Disulfide bond</keyword>
<keyword evidence="6" id="KW-0106">Calcium</keyword>
<dbReference type="InterPro" id="IPR026823">
    <property type="entry name" value="cEGF"/>
</dbReference>
<evidence type="ECO:0000256" key="1">
    <source>
        <dbReference type="ARBA" id="ARBA00004613"/>
    </source>
</evidence>
<dbReference type="InterPro" id="IPR009030">
    <property type="entry name" value="Growth_fac_rcpt_cys_sf"/>
</dbReference>
<keyword evidence="2" id="KW-0964">Secreted</keyword>
<dbReference type="SUPFAM" id="SSF57184">
    <property type="entry name" value="Growth factor receptor domain"/>
    <property type="match status" value="1"/>
</dbReference>
<keyword evidence="8" id="KW-0325">Glycoprotein</keyword>
<evidence type="ECO:0000256" key="7">
    <source>
        <dbReference type="ARBA" id="ARBA00023157"/>
    </source>
</evidence>
<proteinExistence type="predicted"/>
<evidence type="ECO:0000256" key="5">
    <source>
        <dbReference type="ARBA" id="ARBA00022737"/>
    </source>
</evidence>
<dbReference type="InterPro" id="IPR000742">
    <property type="entry name" value="EGF"/>
</dbReference>
<feature type="domain" description="EGF-like" evidence="10">
    <location>
        <begin position="29"/>
        <end position="71"/>
    </location>
</feature>
<dbReference type="SMART" id="SM00179">
    <property type="entry name" value="EGF_CA"/>
    <property type="match status" value="3"/>
</dbReference>
<dbReference type="CTD" id="6749664"/>
<keyword evidence="4" id="KW-0732">Signal</keyword>
<dbReference type="HOGENOM" id="CLU_1431423_0_0_1"/>
<keyword evidence="12" id="KW-1185">Reference proteome</keyword>
<evidence type="ECO:0000256" key="9">
    <source>
        <dbReference type="PROSITE-ProRule" id="PRU00076"/>
    </source>
</evidence>
<evidence type="ECO:0000313" key="11">
    <source>
        <dbReference type="EMBL" id="EDV29248.1"/>
    </source>
</evidence>
<name>B3RIT6_TRIAD</name>
<dbReference type="FunFam" id="2.10.25.10:FF:000038">
    <property type="entry name" value="Fibrillin 2"/>
    <property type="match status" value="1"/>
</dbReference>
<dbReference type="RefSeq" id="XP_002108450.1">
    <property type="nucleotide sequence ID" value="XM_002108414.1"/>
</dbReference>
<gene>
    <name evidence="11" type="ORF">TRIADDRAFT_19226</name>
</gene>
<keyword evidence="5" id="KW-0677">Repeat</keyword>
<organism evidence="11 12">
    <name type="scientific">Trichoplax adhaerens</name>
    <name type="common">Trichoplax reptans</name>
    <dbReference type="NCBI Taxonomy" id="10228"/>
    <lineage>
        <taxon>Eukaryota</taxon>
        <taxon>Metazoa</taxon>
        <taxon>Placozoa</taxon>
        <taxon>Uniplacotomia</taxon>
        <taxon>Trichoplacea</taxon>
        <taxon>Trichoplacidae</taxon>
        <taxon>Trichoplax</taxon>
    </lineage>
</organism>
<dbReference type="Pfam" id="PF12662">
    <property type="entry name" value="cEGF"/>
    <property type="match status" value="1"/>
</dbReference>
<dbReference type="PROSITE" id="PS01187">
    <property type="entry name" value="EGF_CA"/>
    <property type="match status" value="1"/>
</dbReference>